<gene>
    <name evidence="3" type="ORF">ATJ78_1589</name>
</gene>
<feature type="transmembrane region" description="Helical" evidence="1">
    <location>
        <begin position="90"/>
        <end position="109"/>
    </location>
</feature>
<feature type="transmembrane region" description="Helical" evidence="1">
    <location>
        <begin position="62"/>
        <end position="83"/>
    </location>
</feature>
<organism evidence="3 4">
    <name type="scientific">Paramicrobacterium agarici</name>
    <dbReference type="NCBI Taxonomy" id="630514"/>
    <lineage>
        <taxon>Bacteria</taxon>
        <taxon>Bacillati</taxon>
        <taxon>Actinomycetota</taxon>
        <taxon>Actinomycetes</taxon>
        <taxon>Micrococcales</taxon>
        <taxon>Microbacteriaceae</taxon>
        <taxon>Paramicrobacterium</taxon>
    </lineage>
</organism>
<sequence length="385" mass="40909">MIDTVTILIMSGLLTIVCAVIFVLNSAFGRQDKVALFWSSALVFAIMSSLSFAVYGVNSNQWWANSVGNAAIVAAMGCVWMGVRSFNSRYSRAWIVFGAGGVAFVATFLDSPVENEWAGAPVSWVGVAVFMALAAAECVRGRLKRSINSSILAVVVGAEALFYLGRLVVFLAYGPESPVFADWFGTGPTTGLAILLVVAGTLSISLLRLERANNFAEAGLFTDPGFSREGVLDWAHFTRGGSDRVVRAGMHDMSSGVVMLTIDSLDEINTAFGRDVGDRAINVLADVLRETMPPTSIIGRKSAGTFGVVTTMHEPDESVATIAALHNALVARSFDKRANLRLTVSIGVATASAPDAAWQQLFDDASARRDEAQARGGNLVLDGRA</sequence>
<reference evidence="3 4" key="1">
    <citation type="submission" date="2017-10" db="EMBL/GenBank/DDBJ databases">
        <title>Sequencing the genomes of 1000 actinobacteria strains.</title>
        <authorList>
            <person name="Klenk H.-P."/>
        </authorList>
    </citation>
    <scope>NUCLEOTIDE SEQUENCE [LARGE SCALE GENOMIC DNA]</scope>
    <source>
        <strain evidence="3 4">DSM 21798</strain>
    </source>
</reference>
<dbReference type="Gene3D" id="3.30.70.270">
    <property type="match status" value="1"/>
</dbReference>
<evidence type="ECO:0000313" key="4">
    <source>
        <dbReference type="Proteomes" id="UP000221369"/>
    </source>
</evidence>
<dbReference type="InterPro" id="IPR000160">
    <property type="entry name" value="GGDEF_dom"/>
</dbReference>
<feature type="transmembrane region" description="Helical" evidence="1">
    <location>
        <begin position="6"/>
        <end position="28"/>
    </location>
</feature>
<protein>
    <submittedName>
        <fullName evidence="3">Diguanylate cyclase (GGDEF)-like protein</fullName>
    </submittedName>
</protein>
<feature type="domain" description="GGDEF" evidence="2">
    <location>
        <begin position="253"/>
        <end position="385"/>
    </location>
</feature>
<dbReference type="GO" id="GO:0071111">
    <property type="term" value="F:cyclic-guanylate-specific phosphodiesterase activity"/>
    <property type="evidence" value="ECO:0007669"/>
    <property type="project" value="InterPro"/>
</dbReference>
<proteinExistence type="predicted"/>
<dbReference type="Proteomes" id="UP000221369">
    <property type="component" value="Unassembled WGS sequence"/>
</dbReference>
<dbReference type="SUPFAM" id="SSF55073">
    <property type="entry name" value="Nucleotide cyclase"/>
    <property type="match status" value="1"/>
</dbReference>
<name>A0A2A9DVP2_9MICO</name>
<evidence type="ECO:0000256" key="1">
    <source>
        <dbReference type="SAM" id="Phobius"/>
    </source>
</evidence>
<dbReference type="OrthoDB" id="5115878at2"/>
<dbReference type="Pfam" id="PF00990">
    <property type="entry name" value="GGDEF"/>
    <property type="match status" value="1"/>
</dbReference>
<dbReference type="SMART" id="SM00267">
    <property type="entry name" value="GGDEF"/>
    <property type="match status" value="1"/>
</dbReference>
<dbReference type="InterPro" id="IPR050706">
    <property type="entry name" value="Cyclic-di-GMP_PDE-like"/>
</dbReference>
<dbReference type="NCBIfam" id="TIGR00254">
    <property type="entry name" value="GGDEF"/>
    <property type="match status" value="1"/>
</dbReference>
<keyword evidence="1" id="KW-1133">Transmembrane helix</keyword>
<feature type="transmembrane region" description="Helical" evidence="1">
    <location>
        <begin position="151"/>
        <end position="173"/>
    </location>
</feature>
<dbReference type="EMBL" id="PDJE01000001">
    <property type="protein sequence ID" value="PFG30654.1"/>
    <property type="molecule type" value="Genomic_DNA"/>
</dbReference>
<dbReference type="PANTHER" id="PTHR33121">
    <property type="entry name" value="CYCLIC DI-GMP PHOSPHODIESTERASE PDEF"/>
    <property type="match status" value="1"/>
</dbReference>
<accession>A0A2A9DVP2</accession>
<dbReference type="RefSeq" id="WP_098407081.1">
    <property type="nucleotide sequence ID" value="NZ_PDJE01000001.1"/>
</dbReference>
<keyword evidence="4" id="KW-1185">Reference proteome</keyword>
<dbReference type="AlphaFoldDB" id="A0A2A9DVP2"/>
<dbReference type="PANTHER" id="PTHR33121:SF70">
    <property type="entry name" value="SIGNALING PROTEIN YKOW"/>
    <property type="match status" value="1"/>
</dbReference>
<dbReference type="PROSITE" id="PS50887">
    <property type="entry name" value="GGDEF"/>
    <property type="match status" value="1"/>
</dbReference>
<feature type="transmembrane region" description="Helical" evidence="1">
    <location>
        <begin position="121"/>
        <end position="139"/>
    </location>
</feature>
<dbReference type="InterPro" id="IPR043128">
    <property type="entry name" value="Rev_trsase/Diguanyl_cyclase"/>
</dbReference>
<keyword evidence="1" id="KW-0472">Membrane</keyword>
<comment type="caution">
    <text evidence="3">The sequence shown here is derived from an EMBL/GenBank/DDBJ whole genome shotgun (WGS) entry which is preliminary data.</text>
</comment>
<evidence type="ECO:0000259" key="2">
    <source>
        <dbReference type="PROSITE" id="PS50887"/>
    </source>
</evidence>
<evidence type="ECO:0000313" key="3">
    <source>
        <dbReference type="EMBL" id="PFG30654.1"/>
    </source>
</evidence>
<dbReference type="InterPro" id="IPR029787">
    <property type="entry name" value="Nucleotide_cyclase"/>
</dbReference>
<feature type="transmembrane region" description="Helical" evidence="1">
    <location>
        <begin position="35"/>
        <end position="56"/>
    </location>
</feature>
<feature type="transmembrane region" description="Helical" evidence="1">
    <location>
        <begin position="185"/>
        <end position="207"/>
    </location>
</feature>
<keyword evidence="1" id="KW-0812">Transmembrane</keyword>